<feature type="region of interest" description="Disordered" evidence="1">
    <location>
        <begin position="1"/>
        <end position="35"/>
    </location>
</feature>
<evidence type="ECO:0000313" key="3">
    <source>
        <dbReference type="Proteomes" id="UP000579153"/>
    </source>
</evidence>
<accession>A0A7W9G8S0</accession>
<name>A0A7W9G8S0_9ACTN</name>
<evidence type="ECO:0000313" key="2">
    <source>
        <dbReference type="EMBL" id="MBB5779314.1"/>
    </source>
</evidence>
<gene>
    <name evidence="2" type="ORF">HD596_006070</name>
</gene>
<proteinExistence type="predicted"/>
<comment type="caution">
    <text evidence="2">The sequence shown here is derived from an EMBL/GenBank/DDBJ whole genome shotgun (WGS) entry which is preliminary data.</text>
</comment>
<evidence type="ECO:0000256" key="1">
    <source>
        <dbReference type="SAM" id="MobiDB-lite"/>
    </source>
</evidence>
<dbReference type="EMBL" id="JACHMB010000001">
    <property type="protein sequence ID" value="MBB5779314.1"/>
    <property type="molecule type" value="Genomic_DNA"/>
</dbReference>
<dbReference type="AlphaFoldDB" id="A0A7W9G8S0"/>
<keyword evidence="3" id="KW-1185">Reference proteome</keyword>
<reference evidence="2 3" key="1">
    <citation type="submission" date="2020-08" db="EMBL/GenBank/DDBJ databases">
        <title>Sequencing the genomes of 1000 actinobacteria strains.</title>
        <authorList>
            <person name="Klenk H.-P."/>
        </authorList>
    </citation>
    <scope>NUCLEOTIDE SEQUENCE [LARGE SCALE GENOMIC DNA]</scope>
    <source>
        <strain evidence="2 3">DSM 45507</strain>
    </source>
</reference>
<feature type="compositionally biased region" description="Low complexity" evidence="1">
    <location>
        <begin position="18"/>
        <end position="29"/>
    </location>
</feature>
<protein>
    <submittedName>
        <fullName evidence="2">Uncharacterized protein</fullName>
    </submittedName>
</protein>
<sequence length="35" mass="3587">MAGVTSRYARSLGDKSRAGAARIARSAQSGFGQTT</sequence>
<organism evidence="2 3">
    <name type="scientific">Nonomuraea jabiensis</name>
    <dbReference type="NCBI Taxonomy" id="882448"/>
    <lineage>
        <taxon>Bacteria</taxon>
        <taxon>Bacillati</taxon>
        <taxon>Actinomycetota</taxon>
        <taxon>Actinomycetes</taxon>
        <taxon>Streptosporangiales</taxon>
        <taxon>Streptosporangiaceae</taxon>
        <taxon>Nonomuraea</taxon>
    </lineage>
</organism>
<dbReference type="Proteomes" id="UP000579153">
    <property type="component" value="Unassembled WGS sequence"/>
</dbReference>